<dbReference type="Proteomes" id="UP000524246">
    <property type="component" value="Unassembled WGS sequence"/>
</dbReference>
<keyword evidence="7" id="KW-0573">Peptidoglycan synthesis</keyword>
<evidence type="ECO:0000256" key="8">
    <source>
        <dbReference type="ARBA" id="ARBA00023306"/>
    </source>
</evidence>
<evidence type="ECO:0000256" key="11">
    <source>
        <dbReference type="ARBA" id="ARBA00039108"/>
    </source>
</evidence>
<proteinExistence type="inferred from homology"/>
<dbReference type="NCBIfam" id="TIGR01072">
    <property type="entry name" value="murA"/>
    <property type="match status" value="1"/>
</dbReference>
<dbReference type="InterPro" id="IPR013792">
    <property type="entry name" value="RNA3'P_cycl/enolpyr_Trfase_a/b"/>
</dbReference>
<dbReference type="InterPro" id="IPR036968">
    <property type="entry name" value="Enolpyruvate_Tfrase_sf"/>
</dbReference>
<dbReference type="InterPro" id="IPR001986">
    <property type="entry name" value="Enolpyruvate_Tfrase_dom"/>
</dbReference>
<evidence type="ECO:0000256" key="7">
    <source>
        <dbReference type="ARBA" id="ARBA00022984"/>
    </source>
</evidence>
<dbReference type="PANTHER" id="PTHR43783:SF1">
    <property type="entry name" value="UDP-N-ACETYLGLUCOSAMINE 1-CARBOXYVINYLTRANSFERASE"/>
    <property type="match status" value="1"/>
</dbReference>
<comment type="pathway">
    <text evidence="2">Cell wall biogenesis; peptidoglycan biosynthesis.</text>
</comment>
<keyword evidence="8" id="KW-0131">Cell cycle</keyword>
<keyword evidence="4" id="KW-0132">Cell division</keyword>
<evidence type="ECO:0000256" key="4">
    <source>
        <dbReference type="ARBA" id="ARBA00022618"/>
    </source>
</evidence>
<comment type="catalytic activity">
    <reaction evidence="13">
        <text>phosphoenolpyruvate + UDP-N-acetyl-alpha-D-glucosamine = UDP-N-acetyl-3-O-(1-carboxyvinyl)-alpha-D-glucosamine + phosphate</text>
        <dbReference type="Rhea" id="RHEA:18681"/>
        <dbReference type="ChEBI" id="CHEBI:43474"/>
        <dbReference type="ChEBI" id="CHEBI:57705"/>
        <dbReference type="ChEBI" id="CHEBI:58702"/>
        <dbReference type="ChEBI" id="CHEBI:68483"/>
        <dbReference type="EC" id="2.5.1.7"/>
    </reaction>
</comment>
<evidence type="ECO:0000256" key="2">
    <source>
        <dbReference type="ARBA" id="ARBA00004752"/>
    </source>
</evidence>
<organism evidence="16 17">
    <name type="scientific">SAR324 cluster bacterium</name>
    <dbReference type="NCBI Taxonomy" id="2024889"/>
    <lineage>
        <taxon>Bacteria</taxon>
        <taxon>Deltaproteobacteria</taxon>
        <taxon>SAR324 cluster</taxon>
    </lineage>
</organism>
<comment type="subcellular location">
    <subcellularLocation>
        <location evidence="1">Cytoplasm</location>
    </subcellularLocation>
</comment>
<dbReference type="SUPFAM" id="SSF55205">
    <property type="entry name" value="EPT/RTPC-like"/>
    <property type="match status" value="1"/>
</dbReference>
<feature type="domain" description="Enolpyruvate transferase" evidence="15">
    <location>
        <begin position="8"/>
        <end position="386"/>
    </location>
</feature>
<evidence type="ECO:0000256" key="12">
    <source>
        <dbReference type="ARBA" id="ARBA00039754"/>
    </source>
</evidence>
<evidence type="ECO:0000256" key="9">
    <source>
        <dbReference type="ARBA" id="ARBA00023316"/>
    </source>
</evidence>
<gene>
    <name evidence="16" type="primary">murA</name>
    <name evidence="16" type="ORF">GYA55_14880</name>
</gene>
<dbReference type="InterPro" id="IPR050068">
    <property type="entry name" value="MurA_subfamily"/>
</dbReference>
<dbReference type="InterPro" id="IPR005750">
    <property type="entry name" value="UDP_GlcNAc_COvinyl_MurA"/>
</dbReference>
<keyword evidence="5 16" id="KW-0808">Transferase</keyword>
<dbReference type="EMBL" id="JAAZON010000675">
    <property type="protein sequence ID" value="NMC64447.1"/>
    <property type="molecule type" value="Genomic_DNA"/>
</dbReference>
<evidence type="ECO:0000256" key="14">
    <source>
        <dbReference type="NCBIfam" id="TIGR01072"/>
    </source>
</evidence>
<evidence type="ECO:0000256" key="13">
    <source>
        <dbReference type="ARBA" id="ARBA00047527"/>
    </source>
</evidence>
<dbReference type="Gene3D" id="3.65.10.10">
    <property type="entry name" value="Enolpyruvate transferase domain"/>
    <property type="match status" value="2"/>
</dbReference>
<dbReference type="EC" id="2.5.1.7" evidence="11 14"/>
<dbReference type="GO" id="GO:0008360">
    <property type="term" value="P:regulation of cell shape"/>
    <property type="evidence" value="ECO:0007669"/>
    <property type="project" value="UniProtKB-KW"/>
</dbReference>
<comment type="caution">
    <text evidence="16">The sequence shown here is derived from an EMBL/GenBank/DDBJ whole genome shotgun (WGS) entry which is preliminary data.</text>
</comment>
<accession>A0A7X9FUH8</accession>
<evidence type="ECO:0000256" key="5">
    <source>
        <dbReference type="ARBA" id="ARBA00022679"/>
    </source>
</evidence>
<evidence type="ECO:0000256" key="6">
    <source>
        <dbReference type="ARBA" id="ARBA00022960"/>
    </source>
</evidence>
<keyword evidence="3" id="KW-0963">Cytoplasm</keyword>
<keyword evidence="6" id="KW-0133">Cell shape</keyword>
<feature type="non-terminal residue" evidence="16">
    <location>
        <position position="390"/>
    </location>
</feature>
<evidence type="ECO:0000256" key="10">
    <source>
        <dbReference type="ARBA" id="ARBA00038367"/>
    </source>
</evidence>
<dbReference type="NCBIfam" id="NF006873">
    <property type="entry name" value="PRK09369.1"/>
    <property type="match status" value="1"/>
</dbReference>
<dbReference type="Pfam" id="PF00275">
    <property type="entry name" value="EPSP_synthase"/>
    <property type="match status" value="1"/>
</dbReference>
<evidence type="ECO:0000313" key="17">
    <source>
        <dbReference type="Proteomes" id="UP000524246"/>
    </source>
</evidence>
<dbReference type="GO" id="GO:0005737">
    <property type="term" value="C:cytoplasm"/>
    <property type="evidence" value="ECO:0007669"/>
    <property type="project" value="UniProtKB-SubCell"/>
</dbReference>
<dbReference type="GO" id="GO:0071555">
    <property type="term" value="P:cell wall organization"/>
    <property type="evidence" value="ECO:0007669"/>
    <property type="project" value="UniProtKB-KW"/>
</dbReference>
<evidence type="ECO:0000256" key="1">
    <source>
        <dbReference type="ARBA" id="ARBA00004496"/>
    </source>
</evidence>
<evidence type="ECO:0000256" key="3">
    <source>
        <dbReference type="ARBA" id="ARBA00022490"/>
    </source>
</evidence>
<keyword evidence="9" id="KW-0961">Cell wall biogenesis/degradation</keyword>
<dbReference type="GO" id="GO:0008760">
    <property type="term" value="F:UDP-N-acetylglucosamine 1-carboxyvinyltransferase activity"/>
    <property type="evidence" value="ECO:0007669"/>
    <property type="project" value="UniProtKB-UniRule"/>
</dbReference>
<evidence type="ECO:0000313" key="16">
    <source>
        <dbReference type="EMBL" id="NMC64447.1"/>
    </source>
</evidence>
<comment type="similarity">
    <text evidence="10">Belongs to the EPSP synthase family. MurA subfamily.</text>
</comment>
<dbReference type="PANTHER" id="PTHR43783">
    <property type="entry name" value="UDP-N-ACETYLGLUCOSAMINE 1-CARBOXYVINYLTRANSFERASE"/>
    <property type="match status" value="1"/>
</dbReference>
<dbReference type="GO" id="GO:0009252">
    <property type="term" value="P:peptidoglycan biosynthetic process"/>
    <property type="evidence" value="ECO:0007669"/>
    <property type="project" value="UniProtKB-UniRule"/>
</dbReference>
<dbReference type="CDD" id="cd01555">
    <property type="entry name" value="UdpNAET"/>
    <property type="match status" value="1"/>
</dbReference>
<dbReference type="GO" id="GO:0051301">
    <property type="term" value="P:cell division"/>
    <property type="evidence" value="ECO:0007669"/>
    <property type="project" value="UniProtKB-KW"/>
</dbReference>
<reference evidence="16 17" key="1">
    <citation type="journal article" date="2020" name="Biotechnol. Biofuels">
        <title>New insights from the biogas microbiome by comprehensive genome-resolved metagenomics of nearly 1600 species originating from multiple anaerobic digesters.</title>
        <authorList>
            <person name="Campanaro S."/>
            <person name="Treu L."/>
            <person name="Rodriguez-R L.M."/>
            <person name="Kovalovszki A."/>
            <person name="Ziels R.M."/>
            <person name="Maus I."/>
            <person name="Zhu X."/>
            <person name="Kougias P.G."/>
            <person name="Basile A."/>
            <person name="Luo G."/>
            <person name="Schluter A."/>
            <person name="Konstantinidis K.T."/>
            <person name="Angelidaki I."/>
        </authorList>
    </citation>
    <scope>NUCLEOTIDE SEQUENCE [LARGE SCALE GENOMIC DNA]</scope>
    <source>
        <strain evidence="16">AS27yjCOA_65</strain>
    </source>
</reference>
<sequence>MAEYIEITGGFPLKGSVRVSGAKNAALPLLIASLLTSEKCEFSNLPNLLDVNILTRLLEHFGGQVSHQGNEASIQIPKLIAIEARYSLVKALRASFWILAPLLARGGAARVALPGGDIIGARPVDMHLEAFAKMGADVVVKHGVVYATAPQGLHPATINLRFPSVGATHQILMAASLINGTSVINGAAREPEVVALAEMLSQMGAKIEGAGSSTIRISGCSELGGARVKVIGDRIEAGTYMLAAAVTKGDIQIDGINAGQLGQFKDDLQNSGLSIKETEDGLHVKASERLRALKIRTSPFPGFATDMQAPTMAALCTAEGESTIEENVFEGRFGHVAELCRMGASIKVEERVAHISGVDALNGAPVEGFDIRGAAALVIAALGADGLNQV</sequence>
<name>A0A7X9FUH8_9DELT</name>
<evidence type="ECO:0000259" key="15">
    <source>
        <dbReference type="Pfam" id="PF00275"/>
    </source>
</evidence>
<dbReference type="GO" id="GO:0019277">
    <property type="term" value="P:UDP-N-acetylgalactosamine biosynthetic process"/>
    <property type="evidence" value="ECO:0007669"/>
    <property type="project" value="InterPro"/>
</dbReference>
<dbReference type="AlphaFoldDB" id="A0A7X9FUH8"/>
<protein>
    <recommendedName>
        <fullName evidence="12 14">UDP-N-acetylglucosamine 1-carboxyvinyltransferase</fullName>
        <ecNumber evidence="11 14">2.5.1.7</ecNumber>
    </recommendedName>
</protein>